<dbReference type="InterPro" id="IPR016187">
    <property type="entry name" value="CTDL_fold"/>
</dbReference>
<dbReference type="Pfam" id="PF00059">
    <property type="entry name" value="Lectin_C"/>
    <property type="match status" value="1"/>
</dbReference>
<organism evidence="4 5">
    <name type="scientific">Salmo trutta</name>
    <name type="common">Brown trout</name>
    <dbReference type="NCBI Taxonomy" id="8032"/>
    <lineage>
        <taxon>Eukaryota</taxon>
        <taxon>Metazoa</taxon>
        <taxon>Chordata</taxon>
        <taxon>Craniata</taxon>
        <taxon>Vertebrata</taxon>
        <taxon>Euteleostomi</taxon>
        <taxon>Actinopterygii</taxon>
        <taxon>Neopterygii</taxon>
        <taxon>Teleostei</taxon>
        <taxon>Protacanthopterygii</taxon>
        <taxon>Salmoniformes</taxon>
        <taxon>Salmonidae</taxon>
        <taxon>Salmoninae</taxon>
        <taxon>Salmo</taxon>
    </lineage>
</organism>
<evidence type="ECO:0000313" key="4">
    <source>
        <dbReference type="Ensembl" id="ENSSTUP00000010445.1"/>
    </source>
</evidence>
<dbReference type="Ensembl" id="ENSSTUT00000011113.1">
    <property type="protein sequence ID" value="ENSSTUP00000010445.1"/>
    <property type="gene ID" value="ENSSTUG00000005016.1"/>
</dbReference>
<reference evidence="4" key="1">
    <citation type="submission" date="2025-08" db="UniProtKB">
        <authorList>
            <consortium name="Ensembl"/>
        </authorList>
    </citation>
    <scope>IDENTIFICATION</scope>
</reference>
<dbReference type="SUPFAM" id="SSF56436">
    <property type="entry name" value="C-type lectin-like"/>
    <property type="match status" value="1"/>
</dbReference>
<dbReference type="InterPro" id="IPR016186">
    <property type="entry name" value="C-type_lectin-like/link_sf"/>
</dbReference>
<evidence type="ECO:0000259" key="3">
    <source>
        <dbReference type="SMART" id="SM00034"/>
    </source>
</evidence>
<dbReference type="SMART" id="SM00034">
    <property type="entry name" value="CLECT"/>
    <property type="match status" value="1"/>
</dbReference>
<protein>
    <recommendedName>
        <fullName evidence="3">C-type lectin domain-containing protein</fullName>
    </recommendedName>
</protein>
<feature type="compositionally biased region" description="Polar residues" evidence="2">
    <location>
        <begin position="43"/>
        <end position="56"/>
    </location>
</feature>
<dbReference type="InParanoid" id="A0A673WET9"/>
<dbReference type="InterPro" id="IPR050111">
    <property type="entry name" value="C-type_lectin/snaclec_domain"/>
</dbReference>
<feature type="region of interest" description="Disordered" evidence="2">
    <location>
        <begin position="1"/>
        <end position="20"/>
    </location>
</feature>
<keyword evidence="1" id="KW-0175">Coiled coil</keyword>
<dbReference type="Gene3D" id="3.10.100.10">
    <property type="entry name" value="Mannose-Binding Protein A, subunit A"/>
    <property type="match status" value="1"/>
</dbReference>
<reference evidence="4" key="2">
    <citation type="submission" date="2025-09" db="UniProtKB">
        <authorList>
            <consortium name="Ensembl"/>
        </authorList>
    </citation>
    <scope>IDENTIFICATION</scope>
</reference>
<dbReference type="AlphaFoldDB" id="A0A673WET9"/>
<evidence type="ECO:0000313" key="5">
    <source>
        <dbReference type="Proteomes" id="UP000472277"/>
    </source>
</evidence>
<dbReference type="GeneTree" id="ENSGT00990000211844"/>
<accession>A0A673WET9</accession>
<sequence>MSDYVFASPDTTRSRRVKYPQSEETCNDLYACSDIITDLGSPDSGSENQGSTQSESGGVKRGARREVRRGTLAVVEQGLLSVLLLTTLIRLRSYNYYKDISQRENQTLQSVSLLKTNYTEQRQLQREKDQLQRDIERLDMIIRGSCPHGWRIFNTSCYCSRQDCRERGADLVIVNNEEEQRFINRITAGGIWKWVDGTQLTTGYRDGQPNNLGDQDCVEFNSHRSTPLSSNSMCPISHGN</sequence>
<evidence type="ECO:0000256" key="2">
    <source>
        <dbReference type="SAM" id="MobiDB-lite"/>
    </source>
</evidence>
<feature type="region of interest" description="Disordered" evidence="2">
    <location>
        <begin position="40"/>
        <end position="64"/>
    </location>
</feature>
<feature type="domain" description="C-type lectin" evidence="3">
    <location>
        <begin position="146"/>
        <end position="235"/>
    </location>
</feature>
<keyword evidence="5" id="KW-1185">Reference proteome</keyword>
<dbReference type="InterPro" id="IPR001304">
    <property type="entry name" value="C-type_lectin-like"/>
</dbReference>
<feature type="coiled-coil region" evidence="1">
    <location>
        <begin position="114"/>
        <end position="141"/>
    </location>
</feature>
<evidence type="ECO:0000256" key="1">
    <source>
        <dbReference type="SAM" id="Coils"/>
    </source>
</evidence>
<dbReference type="PANTHER" id="PTHR22803">
    <property type="entry name" value="MANNOSE, PHOSPHOLIPASE, LECTIN RECEPTOR RELATED"/>
    <property type="match status" value="1"/>
</dbReference>
<name>A0A673WET9_SALTR</name>
<proteinExistence type="predicted"/>
<dbReference type="Proteomes" id="UP000472277">
    <property type="component" value="Chromosome 25"/>
</dbReference>